<dbReference type="GO" id="GO:0016020">
    <property type="term" value="C:membrane"/>
    <property type="evidence" value="ECO:0007669"/>
    <property type="project" value="InterPro"/>
</dbReference>
<keyword evidence="10" id="KW-0961">Cell wall biogenesis/degradation</keyword>
<keyword evidence="8" id="KW-1133">Transmembrane helix</keyword>
<keyword evidence="6" id="KW-0133">Cell shape</keyword>
<keyword evidence="14" id="KW-1185">Reference proteome</keyword>
<dbReference type="InterPro" id="IPR001264">
    <property type="entry name" value="Glyco_trans_51"/>
</dbReference>
<dbReference type="eggNOG" id="COG0744">
    <property type="taxonomic scope" value="Bacteria"/>
</dbReference>
<evidence type="ECO:0000256" key="11">
    <source>
        <dbReference type="SAM" id="MobiDB-lite"/>
    </source>
</evidence>
<dbReference type="InterPro" id="IPR011812">
    <property type="entry name" value="Pep_trsgly"/>
</dbReference>
<keyword evidence="3" id="KW-0328">Glycosyltransferase</keyword>
<evidence type="ECO:0000256" key="8">
    <source>
        <dbReference type="ARBA" id="ARBA00022989"/>
    </source>
</evidence>
<dbReference type="PATRIC" id="fig|1184267.3.peg.2365"/>
<sequence>MKTLLKVWLLLCVLCLFGFWIWFPSAEKIKGCMTTSMYDVELCPKSKNYVPLSQISRHLQNAVILTEDSAFYQHNGFDQEGIQHCWEKMKQEWRISCGGSTITQQLAKNMFLTKDKNFARKGVEALIAMRIEKTLKKSEILERYLNVVQFGKNIFGVKAAAQFYFKKHPSQLNPNEAAFLAMVLPNPEKYSQSFFRKDLTRFARRRIKHIVTSLHRYGRLNDGLYQQSLAQIDFFLRSGQQNPHSPEDEVELTAEDLAEMETVAEQDQSLEKKNHDTGADTAGDLHEGSPASSIETTEPLVNDATDTAPIEPDVVSPSQEEP</sequence>
<dbReference type="PANTHER" id="PTHR30400:SF0">
    <property type="entry name" value="BIOSYNTHETIC PEPTIDOGLYCAN TRANSGLYCOSYLASE"/>
    <property type="match status" value="1"/>
</dbReference>
<evidence type="ECO:0000256" key="3">
    <source>
        <dbReference type="ARBA" id="ARBA00022676"/>
    </source>
</evidence>
<dbReference type="AlphaFoldDB" id="M4VTM9"/>
<keyword evidence="9" id="KW-0472">Membrane</keyword>
<dbReference type="NCBIfam" id="TIGR02070">
    <property type="entry name" value="mono_pep_trsgly"/>
    <property type="match status" value="1"/>
</dbReference>
<dbReference type="HOGENOM" id="CLU_006354_1_2_7"/>
<evidence type="ECO:0000256" key="1">
    <source>
        <dbReference type="ARBA" id="ARBA00022475"/>
    </source>
</evidence>
<dbReference type="STRING" id="1184267.A11Q_2333"/>
<feature type="region of interest" description="Disordered" evidence="11">
    <location>
        <begin position="261"/>
        <end position="322"/>
    </location>
</feature>
<keyword evidence="1" id="KW-1003">Cell membrane</keyword>
<dbReference type="OrthoDB" id="5290517at2"/>
<dbReference type="SUPFAM" id="SSF53955">
    <property type="entry name" value="Lysozyme-like"/>
    <property type="match status" value="1"/>
</dbReference>
<evidence type="ECO:0000256" key="4">
    <source>
        <dbReference type="ARBA" id="ARBA00022679"/>
    </source>
</evidence>
<evidence type="ECO:0000313" key="13">
    <source>
        <dbReference type="EMBL" id="AGH96549.1"/>
    </source>
</evidence>
<dbReference type="GO" id="GO:0016763">
    <property type="term" value="F:pentosyltransferase activity"/>
    <property type="evidence" value="ECO:0007669"/>
    <property type="project" value="InterPro"/>
</dbReference>
<keyword evidence="7" id="KW-0573">Peptidoglycan synthesis</keyword>
<keyword evidence="4" id="KW-0808">Transferase</keyword>
<feature type="domain" description="Glycosyl transferase family 51" evidence="12">
    <location>
        <begin position="45"/>
        <end position="210"/>
    </location>
</feature>
<accession>M4VTM9</accession>
<dbReference type="PANTHER" id="PTHR30400">
    <property type="entry name" value="MONOFUNCTIONAL BIOSYNTHETIC PEPTIDOGLYCAN TRANSGLYCOSYLASE"/>
    <property type="match status" value="1"/>
</dbReference>
<evidence type="ECO:0000256" key="9">
    <source>
        <dbReference type="ARBA" id="ARBA00023136"/>
    </source>
</evidence>
<evidence type="ECO:0000256" key="10">
    <source>
        <dbReference type="ARBA" id="ARBA00023316"/>
    </source>
</evidence>
<dbReference type="GO" id="GO:0071555">
    <property type="term" value="P:cell wall organization"/>
    <property type="evidence" value="ECO:0007669"/>
    <property type="project" value="UniProtKB-KW"/>
</dbReference>
<evidence type="ECO:0000256" key="2">
    <source>
        <dbReference type="ARBA" id="ARBA00022519"/>
    </source>
</evidence>
<name>M4VTM9_9BACT</name>
<evidence type="ECO:0000256" key="7">
    <source>
        <dbReference type="ARBA" id="ARBA00022984"/>
    </source>
</evidence>
<dbReference type="EMBL" id="CP003537">
    <property type="protein sequence ID" value="AGH96549.1"/>
    <property type="molecule type" value="Genomic_DNA"/>
</dbReference>
<protein>
    <submittedName>
        <fullName evidence="13">Penicillin-binding protein</fullName>
    </submittedName>
</protein>
<evidence type="ECO:0000256" key="5">
    <source>
        <dbReference type="ARBA" id="ARBA00022692"/>
    </source>
</evidence>
<evidence type="ECO:0000256" key="6">
    <source>
        <dbReference type="ARBA" id="ARBA00022960"/>
    </source>
</evidence>
<reference evidence="13 14" key="1">
    <citation type="journal article" date="2013" name="ISME J.">
        <title>By their genes ye shall know them: genomic signatures of predatory bacteria.</title>
        <authorList>
            <person name="Pasternak Z."/>
            <person name="Pietrokovski S."/>
            <person name="Rotem O."/>
            <person name="Gophna U."/>
            <person name="Lurie-Weinberger M.N."/>
            <person name="Jurkevitch E."/>
        </authorList>
    </citation>
    <scope>NUCLEOTIDE SEQUENCE [LARGE SCALE GENOMIC DNA]</scope>
    <source>
        <strain evidence="13 14">JSS</strain>
    </source>
</reference>
<keyword evidence="2" id="KW-0997">Cell inner membrane</keyword>
<feature type="compositionally biased region" description="Basic and acidic residues" evidence="11">
    <location>
        <begin position="269"/>
        <end position="287"/>
    </location>
</feature>
<dbReference type="Proteomes" id="UP000012040">
    <property type="component" value="Chromosome"/>
</dbReference>
<evidence type="ECO:0000313" key="14">
    <source>
        <dbReference type="Proteomes" id="UP000012040"/>
    </source>
</evidence>
<gene>
    <name evidence="13" type="ORF">A11Q_2333</name>
</gene>
<dbReference type="Pfam" id="PF00912">
    <property type="entry name" value="Transgly"/>
    <property type="match status" value="1"/>
</dbReference>
<dbReference type="Gene3D" id="1.10.3810.10">
    <property type="entry name" value="Biosynthetic peptidoglycan transglycosylase-like"/>
    <property type="match status" value="1"/>
</dbReference>
<dbReference type="GO" id="GO:0009252">
    <property type="term" value="P:peptidoglycan biosynthetic process"/>
    <property type="evidence" value="ECO:0007669"/>
    <property type="project" value="UniProtKB-KW"/>
</dbReference>
<dbReference type="GO" id="GO:0009274">
    <property type="term" value="C:peptidoglycan-based cell wall"/>
    <property type="evidence" value="ECO:0007669"/>
    <property type="project" value="InterPro"/>
</dbReference>
<evidence type="ECO:0000259" key="12">
    <source>
        <dbReference type="Pfam" id="PF00912"/>
    </source>
</evidence>
<dbReference type="InterPro" id="IPR036950">
    <property type="entry name" value="PBP_transglycosylase"/>
</dbReference>
<proteinExistence type="predicted"/>
<dbReference type="GO" id="GO:0008360">
    <property type="term" value="P:regulation of cell shape"/>
    <property type="evidence" value="ECO:0007669"/>
    <property type="project" value="UniProtKB-KW"/>
</dbReference>
<dbReference type="KEGG" id="bex:A11Q_2333"/>
<organism evidence="13 14">
    <name type="scientific">Pseudobdellovibrio exovorus JSS</name>
    <dbReference type="NCBI Taxonomy" id="1184267"/>
    <lineage>
        <taxon>Bacteria</taxon>
        <taxon>Pseudomonadati</taxon>
        <taxon>Bdellovibrionota</taxon>
        <taxon>Bdellovibrionia</taxon>
        <taxon>Bdellovibrionales</taxon>
        <taxon>Pseudobdellovibrionaceae</taxon>
        <taxon>Pseudobdellovibrio</taxon>
    </lineage>
</organism>
<dbReference type="InterPro" id="IPR023346">
    <property type="entry name" value="Lysozyme-like_dom_sf"/>
</dbReference>
<dbReference type="RefSeq" id="WP_015471039.1">
    <property type="nucleotide sequence ID" value="NC_020813.1"/>
</dbReference>
<keyword evidence="5" id="KW-0812">Transmembrane</keyword>